<dbReference type="GO" id="GO:0006189">
    <property type="term" value="P:'de novo' IMP biosynthetic process"/>
    <property type="evidence" value="ECO:0007669"/>
    <property type="project" value="UniProtKB-UniPathway"/>
</dbReference>
<dbReference type="SUPFAM" id="SSF48557">
    <property type="entry name" value="L-aspartase-like"/>
    <property type="match status" value="1"/>
</dbReference>
<dbReference type="GO" id="GO:0070626">
    <property type="term" value="F:(S)-2-(5-amino-1-(5-phospho-D-ribosyl)imidazole-4-carboxamido) succinate lyase (fumarate-forming) activity"/>
    <property type="evidence" value="ECO:0007669"/>
    <property type="project" value="TreeGrafter"/>
</dbReference>
<comment type="catalytic activity">
    <reaction evidence="3">
        <text>(2S)-2-[5-amino-1-(5-phospho-beta-D-ribosyl)imidazole-4-carboxamido]succinate = 5-amino-1-(5-phospho-beta-D-ribosyl)imidazole-4-carboxamide + fumarate</text>
        <dbReference type="Rhea" id="RHEA:23920"/>
        <dbReference type="ChEBI" id="CHEBI:29806"/>
        <dbReference type="ChEBI" id="CHEBI:58443"/>
        <dbReference type="ChEBI" id="CHEBI:58475"/>
        <dbReference type="EC" id="4.3.2.2"/>
    </reaction>
</comment>
<dbReference type="GO" id="GO:0044208">
    <property type="term" value="P:'de novo' AMP biosynthetic process"/>
    <property type="evidence" value="ECO:0007669"/>
    <property type="project" value="UniProtKB-UniPathway"/>
</dbReference>
<evidence type="ECO:0000313" key="6">
    <source>
        <dbReference type="Proteomes" id="UP000297948"/>
    </source>
</evidence>
<dbReference type="GO" id="GO:0004018">
    <property type="term" value="F:N6-(1,2-dicarboxyethyl)AMP AMP-lyase (fumarate-forming) activity"/>
    <property type="evidence" value="ECO:0007669"/>
    <property type="project" value="UniProtKB-UniRule"/>
</dbReference>
<reference evidence="5 6" key="1">
    <citation type="submission" date="2019-03" db="EMBL/GenBank/DDBJ databases">
        <authorList>
            <person name="Gonzalez-Pimentel J.L."/>
        </authorList>
    </citation>
    <scope>NUCLEOTIDE SEQUENCE [LARGE SCALE GENOMIC DNA]</scope>
    <source>
        <strain evidence="5 6">JCM 31289</strain>
    </source>
</reference>
<sequence>MTVKPRIPNVLAGRYASPELAVLWSPEYKVVLERRLWLAVLRAQKDLGIEVPDEAIADYERVLDTVDLASIAEREKVTRHDVKARIEEFNALAGHEHVHKGMTSRDLTENVEQLQVRLSLELVRDRTVSVLVRLGAIAAEHAELVMAGRSHNVAAQATTLGKRFATAADELLVAYGRLADLLDRYPLRGIKGPVGTAQDMLDLLGGGPEGRARLAELEQRIAHHLGFAHAFTSVGQVYPRSLDYDVVTALVQLAAAPSSLAKTIRLMAGHELVTEGFKPGQVGSSAMPHKMNTRSCERVNGLAVILRGYASMVGELAGDQWNEGDVSCSVVRRVALPDAFFAFDGLLETFLTVLDEFGAFPAVIARELDRYLPFLATTKVLMGAVRAGVGREVAHEAIKENAVATALAMREQGAERNDLLDKLAADERIPLDRAGLEALMADKLSFTGAAADQVQAVVARIEEIAKQHPEAAAYRPGAIL</sequence>
<keyword evidence="1 3" id="KW-0456">Lyase</keyword>
<dbReference type="PRINTS" id="PR00149">
    <property type="entry name" value="FUMRATELYASE"/>
</dbReference>
<dbReference type="InterPro" id="IPR022761">
    <property type="entry name" value="Fumarate_lyase_N"/>
</dbReference>
<evidence type="ECO:0000256" key="2">
    <source>
        <dbReference type="NCBIfam" id="TIGR00928"/>
    </source>
</evidence>
<comment type="pathway">
    <text evidence="3">Purine metabolism; AMP biosynthesis via de novo pathway; AMP from IMP: step 2/2.</text>
</comment>
<dbReference type="Gene3D" id="1.10.275.60">
    <property type="match status" value="1"/>
</dbReference>
<dbReference type="GO" id="GO:0005829">
    <property type="term" value="C:cytosol"/>
    <property type="evidence" value="ECO:0007669"/>
    <property type="project" value="TreeGrafter"/>
</dbReference>
<protein>
    <recommendedName>
        <fullName evidence="2 3">Adenylosuccinate lyase</fullName>
        <shortName evidence="3">ASL</shortName>
        <ecNumber evidence="2 3">4.3.2.2</ecNumber>
    </recommendedName>
    <alternativeName>
        <fullName evidence="3">Adenylosuccinase</fullName>
    </alternativeName>
</protein>
<dbReference type="RefSeq" id="WP_135339304.1">
    <property type="nucleotide sequence ID" value="NZ_JBHLTX010000013.1"/>
</dbReference>
<dbReference type="InterPro" id="IPR004769">
    <property type="entry name" value="Pur_lyase"/>
</dbReference>
<dbReference type="Proteomes" id="UP000297948">
    <property type="component" value="Unassembled WGS sequence"/>
</dbReference>
<dbReference type="PANTHER" id="PTHR43172">
    <property type="entry name" value="ADENYLOSUCCINATE LYASE"/>
    <property type="match status" value="1"/>
</dbReference>
<dbReference type="UniPathway" id="UPA00074">
    <property type="reaction ID" value="UER00132"/>
</dbReference>
<dbReference type="Gene3D" id="1.20.200.10">
    <property type="entry name" value="Fumarase/aspartase (Central domain)"/>
    <property type="match status" value="1"/>
</dbReference>
<dbReference type="NCBIfam" id="TIGR00928">
    <property type="entry name" value="purB"/>
    <property type="match status" value="1"/>
</dbReference>
<dbReference type="Pfam" id="PF10397">
    <property type="entry name" value="ADSL_C"/>
    <property type="match status" value="1"/>
</dbReference>
<comment type="similarity">
    <text evidence="3">Belongs to the lyase 1 family. Adenylosuccinate lyase subfamily.</text>
</comment>
<dbReference type="InterPro" id="IPR020557">
    <property type="entry name" value="Fumarate_lyase_CS"/>
</dbReference>
<dbReference type="Gene3D" id="1.10.40.30">
    <property type="entry name" value="Fumarase/aspartase (C-terminal domain)"/>
    <property type="match status" value="1"/>
</dbReference>
<dbReference type="SMART" id="SM00998">
    <property type="entry name" value="ADSL_C"/>
    <property type="match status" value="1"/>
</dbReference>
<dbReference type="InterPro" id="IPR000362">
    <property type="entry name" value="Fumarate_lyase_fam"/>
</dbReference>
<dbReference type="FunFam" id="1.10.40.30:FF:000006">
    <property type="entry name" value="Adenylosuccinate lyase"/>
    <property type="match status" value="1"/>
</dbReference>
<proteinExistence type="inferred from homology"/>
<evidence type="ECO:0000256" key="3">
    <source>
        <dbReference type="RuleBase" id="RU361172"/>
    </source>
</evidence>
<comment type="pathway">
    <text evidence="3">Purine metabolism; IMP biosynthesis via de novo pathway; 5-amino-1-(5-phospho-D-ribosyl)imidazole-4-carboxamide from 5-amino-1-(5-phospho-D-ribosyl)imidazole-4-carboxylate: step 2/2.</text>
</comment>
<dbReference type="InterPro" id="IPR019468">
    <property type="entry name" value="AdenyloSucc_lyase_C"/>
</dbReference>
<dbReference type="OrthoDB" id="9768878at2"/>
<dbReference type="EMBL" id="SRID01000103">
    <property type="protein sequence ID" value="TGB09487.1"/>
    <property type="molecule type" value="Genomic_DNA"/>
</dbReference>
<organism evidence="5 6">
    <name type="scientific">Streptomyces palmae</name>
    <dbReference type="NCBI Taxonomy" id="1701085"/>
    <lineage>
        <taxon>Bacteria</taxon>
        <taxon>Bacillati</taxon>
        <taxon>Actinomycetota</taxon>
        <taxon>Actinomycetes</taxon>
        <taxon>Kitasatosporales</taxon>
        <taxon>Streptomycetaceae</taxon>
        <taxon>Streptomyces</taxon>
    </lineage>
</organism>
<gene>
    <name evidence="5" type="ORF">E4099_13665</name>
</gene>
<feature type="domain" description="Adenylosuccinate lyase C-terminal" evidence="4">
    <location>
        <begin position="372"/>
        <end position="458"/>
    </location>
</feature>
<dbReference type="InterPro" id="IPR008948">
    <property type="entry name" value="L-Aspartase-like"/>
</dbReference>
<dbReference type="PROSITE" id="PS00163">
    <property type="entry name" value="FUMARATE_LYASES"/>
    <property type="match status" value="1"/>
</dbReference>
<evidence type="ECO:0000259" key="4">
    <source>
        <dbReference type="SMART" id="SM00998"/>
    </source>
</evidence>
<comment type="caution">
    <text evidence="5">The sequence shown here is derived from an EMBL/GenBank/DDBJ whole genome shotgun (WGS) entry which is preliminary data.</text>
</comment>
<keyword evidence="6" id="KW-1185">Reference proteome</keyword>
<accession>A0A4Z0HBQ3</accession>
<dbReference type="Pfam" id="PF00206">
    <property type="entry name" value="Lyase_1"/>
    <property type="match status" value="1"/>
</dbReference>
<evidence type="ECO:0000256" key="1">
    <source>
        <dbReference type="ARBA" id="ARBA00023239"/>
    </source>
</evidence>
<comment type="catalytic activity">
    <reaction evidence="3">
        <text>N(6)-(1,2-dicarboxyethyl)-AMP = fumarate + AMP</text>
        <dbReference type="Rhea" id="RHEA:16853"/>
        <dbReference type="ChEBI" id="CHEBI:29806"/>
        <dbReference type="ChEBI" id="CHEBI:57567"/>
        <dbReference type="ChEBI" id="CHEBI:456215"/>
        <dbReference type="EC" id="4.3.2.2"/>
    </reaction>
</comment>
<name>A0A4Z0HBQ3_9ACTN</name>
<dbReference type="AlphaFoldDB" id="A0A4Z0HBQ3"/>
<evidence type="ECO:0000313" key="5">
    <source>
        <dbReference type="EMBL" id="TGB09487.1"/>
    </source>
</evidence>
<dbReference type="EC" id="4.3.2.2" evidence="2 3"/>
<dbReference type="PANTHER" id="PTHR43172:SF1">
    <property type="entry name" value="ADENYLOSUCCINATE LYASE"/>
    <property type="match status" value="1"/>
</dbReference>
<dbReference type="UniPathway" id="UPA00075">
    <property type="reaction ID" value="UER00336"/>
</dbReference>
<keyword evidence="3" id="KW-0658">Purine biosynthesis</keyword>